<dbReference type="AlphaFoldDB" id="A0A437ST49"/>
<proteinExistence type="predicted"/>
<dbReference type="EMBL" id="RXIA01000034">
    <property type="protein sequence ID" value="RVU70034.1"/>
    <property type="molecule type" value="Genomic_DNA"/>
</dbReference>
<protein>
    <submittedName>
        <fullName evidence="1">Uncharacterized protein</fullName>
    </submittedName>
</protein>
<name>A0A437ST49_9LACO</name>
<keyword evidence="2" id="KW-1185">Reference proteome</keyword>
<gene>
    <name evidence="1" type="ORF">EJK17_09905</name>
</gene>
<evidence type="ECO:0000313" key="2">
    <source>
        <dbReference type="Proteomes" id="UP000288291"/>
    </source>
</evidence>
<reference evidence="1 2" key="1">
    <citation type="submission" date="2018-12" db="EMBL/GenBank/DDBJ databases">
        <authorList>
            <person name="Meng J."/>
        </authorList>
    </citation>
    <scope>NUCLEOTIDE SEQUENCE [LARGE SCALE GENOMIC DNA]</scope>
    <source>
        <strain evidence="1 2">HT111-2</strain>
    </source>
</reference>
<accession>A0A437ST49</accession>
<comment type="caution">
    <text evidence="1">The sequence shown here is derived from an EMBL/GenBank/DDBJ whole genome shotgun (WGS) entry which is preliminary data.</text>
</comment>
<sequence length="86" mass="10021">MKIIKQIKSVDGLVNRQLYRISDVPVPLMFSELKPITPKPGYWTINQCPYAAFIIPATGEAAIMKKDRYELWEELKKNDFSVFEEK</sequence>
<dbReference type="RefSeq" id="WP_103661936.1">
    <property type="nucleotide sequence ID" value="NZ_ML136902.1"/>
</dbReference>
<evidence type="ECO:0000313" key="1">
    <source>
        <dbReference type="EMBL" id="RVU70034.1"/>
    </source>
</evidence>
<dbReference type="Proteomes" id="UP000288291">
    <property type="component" value="Unassembled WGS sequence"/>
</dbReference>
<organism evidence="1 2">
    <name type="scientific">Lactobacillus xujianguonis</name>
    <dbReference type="NCBI Taxonomy" id="2495899"/>
    <lineage>
        <taxon>Bacteria</taxon>
        <taxon>Bacillati</taxon>
        <taxon>Bacillota</taxon>
        <taxon>Bacilli</taxon>
        <taxon>Lactobacillales</taxon>
        <taxon>Lactobacillaceae</taxon>
        <taxon>Lactobacillus</taxon>
    </lineage>
</organism>